<protein>
    <submittedName>
        <fullName evidence="2">Polysaccharide biosynthesis C-terminal domain-containing protein</fullName>
    </submittedName>
</protein>
<keyword evidence="1" id="KW-0472">Membrane</keyword>
<organism evidence="2 3">
    <name type="scientific">Gordonia tangerina</name>
    <dbReference type="NCBI Taxonomy" id="2911060"/>
    <lineage>
        <taxon>Bacteria</taxon>
        <taxon>Bacillati</taxon>
        <taxon>Actinomycetota</taxon>
        <taxon>Actinomycetes</taxon>
        <taxon>Mycobacteriales</taxon>
        <taxon>Gordoniaceae</taxon>
        <taxon>Gordonia</taxon>
    </lineage>
</organism>
<accession>A0ABS9DNL4</accession>
<keyword evidence="1" id="KW-0812">Transmembrane</keyword>
<evidence type="ECO:0000313" key="2">
    <source>
        <dbReference type="EMBL" id="MCF3940192.1"/>
    </source>
</evidence>
<feature type="transmembrane region" description="Helical" evidence="1">
    <location>
        <begin position="29"/>
        <end position="49"/>
    </location>
</feature>
<dbReference type="Proteomes" id="UP001108089">
    <property type="component" value="Unassembled WGS sequence"/>
</dbReference>
<evidence type="ECO:0000256" key="1">
    <source>
        <dbReference type="SAM" id="Phobius"/>
    </source>
</evidence>
<name>A0ABS9DNL4_9ACTN</name>
<keyword evidence="3" id="KW-1185">Reference proteome</keyword>
<keyword evidence="1" id="KW-1133">Transmembrane helix</keyword>
<dbReference type="EMBL" id="JAKGCU010000018">
    <property type="protein sequence ID" value="MCF3940192.1"/>
    <property type="molecule type" value="Genomic_DNA"/>
</dbReference>
<comment type="caution">
    <text evidence="2">The sequence shown here is derived from an EMBL/GenBank/DDBJ whole genome shotgun (WGS) entry which is preliminary data.</text>
</comment>
<gene>
    <name evidence="2" type="ORF">L1892_17600</name>
</gene>
<sequence>MTQILLAATVFGYFANTCSAILQGIGRPGLASCGQLLGAFVTVVLIVCLSSTTEMSGAIAASIAVIAQAASMMFCVCALLNIRRAERAE</sequence>
<evidence type="ECO:0000313" key="3">
    <source>
        <dbReference type="Proteomes" id="UP001108089"/>
    </source>
</evidence>
<reference evidence="2" key="1">
    <citation type="submission" date="2022-01" db="EMBL/GenBank/DDBJ databases">
        <title>Gordonia xiamenensis sp. nov., isolated from surface seawater in Xiamen.</title>
        <authorList>
            <person name="He Y.F."/>
        </authorList>
    </citation>
    <scope>NUCLEOTIDE SEQUENCE</scope>
    <source>
        <strain evidence="2">GW1C4-4</strain>
    </source>
</reference>
<feature type="transmembrane region" description="Helical" evidence="1">
    <location>
        <begin position="61"/>
        <end position="82"/>
    </location>
</feature>
<proteinExistence type="predicted"/>